<accession>A0ACC3DW62</accession>
<sequence length="558" mass="62400">MAESLVQHNGQQDGVRFSPSYVPVILLTAVIIALSTRFYTSALRRPAEDVTTSLPYWVPGLGHLLEFTFFNGSFLRQTRDAFPRGTFKLNLAGRCHNVFYDVNVFRDTISEKEGILEASVLRKQVATYVFALQAKNTGALETLHEKLDNASRQQASELANRAIHIFQTTLPDIVTFNTSPVDQAPWERLCNMQMPEVPKIDHAEVGLYSLVQSYVSHSTSVALAGENLLENMPSMPTELEAISRSFGLLLLGIPRWVPFPGLISAYIARRRLLNTLWYFHDALDRDAAGQEQYPGSEWRGLVDVSELLKRSDSVLKKAVLSRETRASHTLCLLYLFATKISGLSYWMLGHIITRPSLLQELREEIETYAHASQPPSDFGIAEPPQLKLDAEGLWSKCRKLKACARESLRLYDRSWSVRKVKADFESAVSDHEGAQTMALKKGEYIDIPSFLQNTDPARYDRPTEWDWKRHGLAEDESSLNSETDDLQLTAGDMGLPPALEEAAFRTCLAFVAGFLVLWDVKPAGSGDPAIPVTNSGGIGVVALPRGDLKVHIRRRALR</sequence>
<evidence type="ECO:0000313" key="2">
    <source>
        <dbReference type="Proteomes" id="UP001186974"/>
    </source>
</evidence>
<protein>
    <submittedName>
        <fullName evidence="1">Uncharacterized protein</fullName>
    </submittedName>
</protein>
<dbReference type="EMBL" id="JAWDJW010000308">
    <property type="protein sequence ID" value="KAK3081033.1"/>
    <property type="molecule type" value="Genomic_DNA"/>
</dbReference>
<reference evidence="1" key="1">
    <citation type="submission" date="2024-09" db="EMBL/GenBank/DDBJ databases">
        <title>Black Yeasts Isolated from many extreme environments.</title>
        <authorList>
            <person name="Coleine C."/>
            <person name="Stajich J.E."/>
            <person name="Selbmann L."/>
        </authorList>
    </citation>
    <scope>NUCLEOTIDE SEQUENCE</scope>
    <source>
        <strain evidence="1">CCFEE 5737</strain>
    </source>
</reference>
<comment type="caution">
    <text evidence="1">The sequence shown here is derived from an EMBL/GenBank/DDBJ whole genome shotgun (WGS) entry which is preliminary data.</text>
</comment>
<name>A0ACC3DW62_9PEZI</name>
<evidence type="ECO:0000313" key="1">
    <source>
        <dbReference type="EMBL" id="KAK3081033.1"/>
    </source>
</evidence>
<proteinExistence type="predicted"/>
<gene>
    <name evidence="1" type="ORF">LTS18_010884</name>
</gene>
<organism evidence="1 2">
    <name type="scientific">Coniosporium uncinatum</name>
    <dbReference type="NCBI Taxonomy" id="93489"/>
    <lineage>
        <taxon>Eukaryota</taxon>
        <taxon>Fungi</taxon>
        <taxon>Dikarya</taxon>
        <taxon>Ascomycota</taxon>
        <taxon>Pezizomycotina</taxon>
        <taxon>Dothideomycetes</taxon>
        <taxon>Dothideomycetes incertae sedis</taxon>
        <taxon>Coniosporium</taxon>
    </lineage>
</organism>
<dbReference type="Proteomes" id="UP001186974">
    <property type="component" value="Unassembled WGS sequence"/>
</dbReference>
<keyword evidence="2" id="KW-1185">Reference proteome</keyword>